<dbReference type="InterPro" id="IPR003439">
    <property type="entry name" value="ABC_transporter-like_ATP-bd"/>
</dbReference>
<comment type="similarity">
    <text evidence="2">Belongs to the ABC transporter superfamily.</text>
</comment>
<dbReference type="GO" id="GO:0016887">
    <property type="term" value="F:ATP hydrolysis activity"/>
    <property type="evidence" value="ECO:0007669"/>
    <property type="project" value="InterPro"/>
</dbReference>
<dbReference type="RefSeq" id="WP_148136219.1">
    <property type="nucleotide sequence ID" value="NZ_CP017634.1"/>
</dbReference>
<dbReference type="PROSITE" id="PS50893">
    <property type="entry name" value="ABC_TRANSPORTER_2"/>
    <property type="match status" value="2"/>
</dbReference>
<dbReference type="InterPro" id="IPR003593">
    <property type="entry name" value="AAA+_ATPase"/>
</dbReference>
<dbReference type="Pfam" id="PF00005">
    <property type="entry name" value="ABC_tran"/>
    <property type="match status" value="2"/>
</dbReference>
<evidence type="ECO:0000256" key="8">
    <source>
        <dbReference type="ARBA" id="ARBA00023136"/>
    </source>
</evidence>
<dbReference type="Gene3D" id="3.40.50.300">
    <property type="entry name" value="P-loop containing nucleotide triphosphate hydrolases"/>
    <property type="match status" value="2"/>
</dbReference>
<evidence type="ECO:0000313" key="11">
    <source>
        <dbReference type="Proteomes" id="UP000323521"/>
    </source>
</evidence>
<evidence type="ECO:0000259" key="9">
    <source>
        <dbReference type="PROSITE" id="PS50893"/>
    </source>
</evidence>
<keyword evidence="8" id="KW-0472">Membrane</keyword>
<keyword evidence="3" id="KW-0813">Transport</keyword>
<dbReference type="PANTHER" id="PTHR43553:SF21">
    <property type="entry name" value="ABC TRANSPORTER ATP-BINDING PROTEIN MA_1418-RELATED"/>
    <property type="match status" value="1"/>
</dbReference>
<dbReference type="InterPro" id="IPR050095">
    <property type="entry name" value="ECF_ABC_transporter_ATP-bd"/>
</dbReference>
<evidence type="ECO:0000256" key="3">
    <source>
        <dbReference type="ARBA" id="ARBA00022448"/>
    </source>
</evidence>
<evidence type="ECO:0000256" key="7">
    <source>
        <dbReference type="ARBA" id="ARBA00022967"/>
    </source>
</evidence>
<organism evidence="10 11">
    <name type="scientific">Formimonas warabiya</name>
    <dbReference type="NCBI Taxonomy" id="1761012"/>
    <lineage>
        <taxon>Bacteria</taxon>
        <taxon>Bacillati</taxon>
        <taxon>Bacillota</taxon>
        <taxon>Clostridia</taxon>
        <taxon>Eubacteriales</taxon>
        <taxon>Peptococcaceae</taxon>
        <taxon>Candidatus Formimonas</taxon>
    </lineage>
</organism>
<dbReference type="GO" id="GO:0043190">
    <property type="term" value="C:ATP-binding cassette (ABC) transporter complex"/>
    <property type="evidence" value="ECO:0007669"/>
    <property type="project" value="TreeGrafter"/>
</dbReference>
<keyword evidence="4" id="KW-1003">Cell membrane</keyword>
<dbReference type="CDD" id="cd03225">
    <property type="entry name" value="ABC_cobalt_CbiO_domain1"/>
    <property type="match status" value="2"/>
</dbReference>
<gene>
    <name evidence="10" type="ORF">DCMF_20885</name>
</gene>
<keyword evidence="5" id="KW-0547">Nucleotide-binding</keyword>
<dbReference type="GO" id="GO:0005524">
    <property type="term" value="F:ATP binding"/>
    <property type="evidence" value="ECO:0007669"/>
    <property type="project" value="UniProtKB-KW"/>
</dbReference>
<dbReference type="PANTHER" id="PTHR43553">
    <property type="entry name" value="HEAVY METAL TRANSPORTER"/>
    <property type="match status" value="1"/>
</dbReference>
<evidence type="ECO:0000256" key="1">
    <source>
        <dbReference type="ARBA" id="ARBA00004202"/>
    </source>
</evidence>
<feature type="domain" description="ABC transporter" evidence="9">
    <location>
        <begin position="7"/>
        <end position="243"/>
    </location>
</feature>
<dbReference type="PROSITE" id="PS00211">
    <property type="entry name" value="ABC_TRANSPORTER_1"/>
    <property type="match status" value="1"/>
</dbReference>
<sequence>MANLLDIKIDSLCFPGTGEPVLKNINLPVAAGEFIVLAGPSGAGKSVLLSCLAGVIPLYKKARLHGAIQYRGQSITRLPELAGKIGLVTDNPQNQLFCTTVEEDLAFGPCSMLLPPEDVRRRIKDALDFVFLPGYQPRKPETLSGGEMQRVVLASVLAMNPEILLLDRPADQLDPKGRKEIYQRLHRLSKVQGKTIIVIEETWEDVMPLADRFWGLNQGNLVYDLPNTKTVTISSLREKWGPVKGMPKTGPKAVPVQEYRSDALPALEVRDLYLRYENGGFALHNLTLNICPGEFVALMGENGAGKTTLTKTFNGLLRPQKGSVTVNGLDTQQHTTAQLSLHLGYLFQNPLMQVCCNSVEEEIAFALKVKKYPKDQIAAIVKKTIQEFGLEQAASLHPYRLSRGMLQKAALASVLVANPGILVVDEPTSNMSYEEARDALEIIDRYNKKGTTVIMITHHLKFALEFCRRFLVMKNGGLILDTDTGSLAHHQEIFADLGFALPEISGRGGNKHETALGL</sequence>
<dbReference type="InterPro" id="IPR015856">
    <property type="entry name" value="ABC_transpr_CbiO/EcfA_su"/>
</dbReference>
<proteinExistence type="inferred from homology"/>
<feature type="domain" description="ABC transporter" evidence="9">
    <location>
        <begin position="267"/>
        <end position="500"/>
    </location>
</feature>
<evidence type="ECO:0000256" key="5">
    <source>
        <dbReference type="ARBA" id="ARBA00022741"/>
    </source>
</evidence>
<dbReference type="InterPro" id="IPR027417">
    <property type="entry name" value="P-loop_NTPase"/>
</dbReference>
<dbReference type="EMBL" id="CP017634">
    <property type="protein sequence ID" value="ATW26890.1"/>
    <property type="molecule type" value="Genomic_DNA"/>
</dbReference>
<keyword evidence="11" id="KW-1185">Reference proteome</keyword>
<protein>
    <recommendedName>
        <fullName evidence="9">ABC transporter domain-containing protein</fullName>
    </recommendedName>
</protein>
<evidence type="ECO:0000256" key="6">
    <source>
        <dbReference type="ARBA" id="ARBA00022840"/>
    </source>
</evidence>
<dbReference type="OrthoDB" id="501320at2"/>
<name>A0A3G1KWU3_FORW1</name>
<dbReference type="SMART" id="SM00382">
    <property type="entry name" value="AAA"/>
    <property type="match status" value="2"/>
</dbReference>
<dbReference type="Proteomes" id="UP000323521">
    <property type="component" value="Chromosome"/>
</dbReference>
<comment type="subcellular location">
    <subcellularLocation>
        <location evidence="1">Cell membrane</location>
        <topology evidence="1">Peripheral membrane protein</topology>
    </subcellularLocation>
</comment>
<evidence type="ECO:0000256" key="4">
    <source>
        <dbReference type="ARBA" id="ARBA00022475"/>
    </source>
</evidence>
<accession>A0A3G1KWU3</accession>
<dbReference type="KEGG" id="fwa:DCMF_20885"/>
<dbReference type="InterPro" id="IPR017871">
    <property type="entry name" value="ABC_transporter-like_CS"/>
</dbReference>
<reference evidence="10 11" key="1">
    <citation type="submission" date="2016-10" db="EMBL/GenBank/DDBJ databases">
        <title>Complete Genome Sequence of Peptococcaceae strain DCMF.</title>
        <authorList>
            <person name="Edwards R.J."/>
            <person name="Holland S.I."/>
            <person name="Deshpande N.P."/>
            <person name="Wong Y.K."/>
            <person name="Ertan H."/>
            <person name="Manefield M."/>
            <person name="Russell T.L."/>
            <person name="Lee M.J."/>
        </authorList>
    </citation>
    <scope>NUCLEOTIDE SEQUENCE [LARGE SCALE GENOMIC DNA]</scope>
    <source>
        <strain evidence="10 11">DCMF</strain>
    </source>
</reference>
<dbReference type="GO" id="GO:0042626">
    <property type="term" value="F:ATPase-coupled transmembrane transporter activity"/>
    <property type="evidence" value="ECO:0007669"/>
    <property type="project" value="TreeGrafter"/>
</dbReference>
<dbReference type="SUPFAM" id="SSF52540">
    <property type="entry name" value="P-loop containing nucleoside triphosphate hydrolases"/>
    <property type="match status" value="2"/>
</dbReference>
<evidence type="ECO:0000256" key="2">
    <source>
        <dbReference type="ARBA" id="ARBA00005417"/>
    </source>
</evidence>
<evidence type="ECO:0000313" key="10">
    <source>
        <dbReference type="EMBL" id="ATW26890.1"/>
    </source>
</evidence>
<dbReference type="AlphaFoldDB" id="A0A3G1KWU3"/>
<keyword evidence="7" id="KW-1278">Translocase</keyword>
<keyword evidence="6" id="KW-0067">ATP-binding</keyword>